<dbReference type="GeneID" id="117235578"/>
<evidence type="ECO:0000256" key="6">
    <source>
        <dbReference type="ARBA" id="ARBA00023136"/>
    </source>
</evidence>
<accession>A0A6J3KKF0</accession>
<comment type="similarity">
    <text evidence="2">Belongs to the apolipoprotein O/MICOS complex subunit Mic27 family.</text>
</comment>
<dbReference type="CTD" id="41959"/>
<feature type="chain" id="PRO_5026701865" description="MICOS complex subunit" evidence="8">
    <location>
        <begin position="20"/>
        <end position="241"/>
    </location>
</feature>
<keyword evidence="7" id="KW-0999">Mitochondrion inner membrane</keyword>
<keyword evidence="3" id="KW-0812">Transmembrane</keyword>
<keyword evidence="4" id="KW-1133">Transmembrane helix</keyword>
<evidence type="ECO:0000256" key="8">
    <source>
        <dbReference type="SAM" id="SignalP"/>
    </source>
</evidence>
<dbReference type="RefSeq" id="XP_033353647.1">
    <property type="nucleotide sequence ID" value="XM_033497756.1"/>
</dbReference>
<dbReference type="InterPro" id="IPR019166">
    <property type="entry name" value="MIC26/MIC27"/>
</dbReference>
<protein>
    <recommendedName>
        <fullName evidence="7">MICOS complex subunit</fullName>
    </recommendedName>
</protein>
<reference evidence="10" key="1">
    <citation type="submission" date="2025-08" db="UniProtKB">
        <authorList>
            <consortium name="RefSeq"/>
        </authorList>
    </citation>
    <scope>IDENTIFICATION</scope>
    <source>
        <tissue evidence="10">Muscle</tissue>
    </source>
</reference>
<sequence>MYRIMLFKKFLMPCGLCAAVPAMKPPTSPEDTTPCSNETQGKKLIKPSELPIYSIDDGYSKQMPCIEYPSIVEENIRKVRQTVREIKVTLDRVSHDVSSTFENLKFAVDYLQDEANIMPRIGAVGIGGLSGLIFSLRGGILKRLFYTTTGASIVGCICFPKEAKQALNTVEHYGNISYNFIYGVKPGDSNKKEISVNEFPLLKSVLESEYFHMIARLFKKETSDTTVSTNTTEKVELNTKK</sequence>
<dbReference type="GO" id="GO:0042407">
    <property type="term" value="P:cristae formation"/>
    <property type="evidence" value="ECO:0007669"/>
    <property type="project" value="InterPro"/>
</dbReference>
<evidence type="ECO:0000256" key="7">
    <source>
        <dbReference type="RuleBase" id="RU363021"/>
    </source>
</evidence>
<keyword evidence="8" id="KW-0732">Signal</keyword>
<dbReference type="KEGG" id="bvk:117235578"/>
<comment type="subunit">
    <text evidence="7">Component of the mitochondrial contact site and cristae organizing system (MICOS) complex.</text>
</comment>
<dbReference type="AlphaFoldDB" id="A0A6J3KKF0"/>
<evidence type="ECO:0000256" key="4">
    <source>
        <dbReference type="ARBA" id="ARBA00022989"/>
    </source>
</evidence>
<keyword evidence="6" id="KW-0472">Membrane</keyword>
<feature type="signal peptide" evidence="8">
    <location>
        <begin position="1"/>
        <end position="19"/>
    </location>
</feature>
<dbReference type="Proteomes" id="UP000504631">
    <property type="component" value="Unplaced"/>
</dbReference>
<evidence type="ECO:0000313" key="9">
    <source>
        <dbReference type="Proteomes" id="UP000504631"/>
    </source>
</evidence>
<organism evidence="9 10">
    <name type="scientific">Bombus vosnesenskii</name>
    <dbReference type="NCBI Taxonomy" id="207650"/>
    <lineage>
        <taxon>Eukaryota</taxon>
        <taxon>Metazoa</taxon>
        <taxon>Ecdysozoa</taxon>
        <taxon>Arthropoda</taxon>
        <taxon>Hexapoda</taxon>
        <taxon>Insecta</taxon>
        <taxon>Pterygota</taxon>
        <taxon>Neoptera</taxon>
        <taxon>Endopterygota</taxon>
        <taxon>Hymenoptera</taxon>
        <taxon>Apocrita</taxon>
        <taxon>Aculeata</taxon>
        <taxon>Apoidea</taxon>
        <taxon>Anthophila</taxon>
        <taxon>Apidae</taxon>
        <taxon>Bombus</taxon>
        <taxon>Pyrobombus</taxon>
    </lineage>
</organism>
<dbReference type="Pfam" id="PF09769">
    <property type="entry name" value="ApoO"/>
    <property type="match status" value="1"/>
</dbReference>
<name>A0A6J3KKF0_9HYME</name>
<evidence type="ECO:0000256" key="5">
    <source>
        <dbReference type="ARBA" id="ARBA00023128"/>
    </source>
</evidence>
<evidence type="ECO:0000256" key="2">
    <source>
        <dbReference type="ARBA" id="ARBA00010904"/>
    </source>
</evidence>
<evidence type="ECO:0000256" key="1">
    <source>
        <dbReference type="ARBA" id="ARBA00004325"/>
    </source>
</evidence>
<dbReference type="InterPro" id="IPR033182">
    <property type="entry name" value="MIC26/MIC27_animal"/>
</dbReference>
<evidence type="ECO:0000256" key="3">
    <source>
        <dbReference type="ARBA" id="ARBA00022692"/>
    </source>
</evidence>
<dbReference type="PANTHER" id="PTHR14564">
    <property type="entry name" value="MICOS COMPLEX SUBUNIT MIC26 / MIC27 FAMILY MEMBER"/>
    <property type="match status" value="1"/>
</dbReference>
<dbReference type="GO" id="GO:0061617">
    <property type="term" value="C:MICOS complex"/>
    <property type="evidence" value="ECO:0007669"/>
    <property type="project" value="UniProtKB-UniRule"/>
</dbReference>
<keyword evidence="5 7" id="KW-0496">Mitochondrion</keyword>
<keyword evidence="9" id="KW-1185">Reference proteome</keyword>
<evidence type="ECO:0000313" key="10">
    <source>
        <dbReference type="RefSeq" id="XP_033353647.1"/>
    </source>
</evidence>
<comment type="subcellular location">
    <subcellularLocation>
        <location evidence="7">Mitochondrion inner membrane</location>
    </subcellularLocation>
    <subcellularLocation>
        <location evidence="1">Mitochondrion membrane</location>
    </subcellularLocation>
</comment>
<proteinExistence type="inferred from homology"/>
<gene>
    <name evidence="10" type="primary">LOC117235578</name>
</gene>
<comment type="function">
    <text evidence="7">Component of the MICOS complex, a large protein complex of the mitochondrial inner membrane that plays crucial roles in the maintenance of crista junctions, inner membrane architecture, and formation of contact sites to the outer membrane.</text>
</comment>